<dbReference type="VEuPathDB" id="TrichDB:TVAG_030510"/>
<organism evidence="1 2">
    <name type="scientific">Trichomonas vaginalis (strain ATCC PRA-98 / G3)</name>
    <dbReference type="NCBI Taxonomy" id="412133"/>
    <lineage>
        <taxon>Eukaryota</taxon>
        <taxon>Metamonada</taxon>
        <taxon>Parabasalia</taxon>
        <taxon>Trichomonadida</taxon>
        <taxon>Trichomonadidae</taxon>
        <taxon>Trichomonas</taxon>
    </lineage>
</organism>
<gene>
    <name evidence="1" type="ORF">TVAG_030510</name>
</gene>
<name>A2EY90_TRIV3</name>
<dbReference type="EMBL" id="DS113538">
    <property type="protein sequence ID" value="EAY02378.1"/>
    <property type="molecule type" value="Genomic_DNA"/>
</dbReference>
<dbReference type="InterPro" id="IPR032675">
    <property type="entry name" value="LRR_dom_sf"/>
</dbReference>
<dbReference type="InterPro" id="IPR053139">
    <property type="entry name" value="Surface_bspA-like"/>
</dbReference>
<reference evidence="1" key="2">
    <citation type="journal article" date="2007" name="Science">
        <title>Draft genome sequence of the sexually transmitted pathogen Trichomonas vaginalis.</title>
        <authorList>
            <person name="Carlton J.M."/>
            <person name="Hirt R.P."/>
            <person name="Silva J.C."/>
            <person name="Delcher A.L."/>
            <person name="Schatz M."/>
            <person name="Zhao Q."/>
            <person name="Wortman J.R."/>
            <person name="Bidwell S.L."/>
            <person name="Alsmark U.C.M."/>
            <person name="Besteiro S."/>
            <person name="Sicheritz-Ponten T."/>
            <person name="Noel C.J."/>
            <person name="Dacks J.B."/>
            <person name="Foster P.G."/>
            <person name="Simillion C."/>
            <person name="Van de Peer Y."/>
            <person name="Miranda-Saavedra D."/>
            <person name="Barton G.J."/>
            <person name="Westrop G.D."/>
            <person name="Mueller S."/>
            <person name="Dessi D."/>
            <person name="Fiori P.L."/>
            <person name="Ren Q."/>
            <person name="Paulsen I."/>
            <person name="Zhang H."/>
            <person name="Bastida-Corcuera F.D."/>
            <person name="Simoes-Barbosa A."/>
            <person name="Brown M.T."/>
            <person name="Hayes R.D."/>
            <person name="Mukherjee M."/>
            <person name="Okumura C.Y."/>
            <person name="Schneider R."/>
            <person name="Smith A.J."/>
            <person name="Vanacova S."/>
            <person name="Villalvazo M."/>
            <person name="Haas B.J."/>
            <person name="Pertea M."/>
            <person name="Feldblyum T.V."/>
            <person name="Utterback T.R."/>
            <person name="Shu C.L."/>
            <person name="Osoegawa K."/>
            <person name="de Jong P.J."/>
            <person name="Hrdy I."/>
            <person name="Horvathova L."/>
            <person name="Zubacova Z."/>
            <person name="Dolezal P."/>
            <person name="Malik S.B."/>
            <person name="Logsdon J.M. Jr."/>
            <person name="Henze K."/>
            <person name="Gupta A."/>
            <person name="Wang C.C."/>
            <person name="Dunne R.L."/>
            <person name="Upcroft J.A."/>
            <person name="Upcroft P."/>
            <person name="White O."/>
            <person name="Salzberg S.L."/>
            <person name="Tang P."/>
            <person name="Chiu C.-H."/>
            <person name="Lee Y.-S."/>
            <person name="Embley T.M."/>
            <person name="Coombs G.H."/>
            <person name="Mottram J.C."/>
            <person name="Tachezy J."/>
            <person name="Fraser-Liggett C.M."/>
            <person name="Johnson P.J."/>
        </authorList>
    </citation>
    <scope>NUCLEOTIDE SEQUENCE [LARGE SCALE GENOMIC DNA]</scope>
    <source>
        <strain evidence="1">G3</strain>
    </source>
</reference>
<dbReference type="KEGG" id="tva:4760215"/>
<keyword evidence="2" id="KW-1185">Reference proteome</keyword>
<dbReference type="AlphaFoldDB" id="A2EY90"/>
<dbReference type="Proteomes" id="UP000001542">
    <property type="component" value="Unassembled WGS sequence"/>
</dbReference>
<protein>
    <submittedName>
        <fullName evidence="1">Cell surface protein, putative</fullName>
    </submittedName>
</protein>
<dbReference type="OrthoDB" id="10264456at2759"/>
<dbReference type="PANTHER" id="PTHR45661:SF3">
    <property type="entry name" value="IG-LIKE DOMAIN-CONTAINING PROTEIN"/>
    <property type="match status" value="1"/>
</dbReference>
<dbReference type="STRING" id="5722.A2EY90"/>
<evidence type="ECO:0000313" key="1">
    <source>
        <dbReference type="EMBL" id="EAY02378.1"/>
    </source>
</evidence>
<dbReference type="PANTHER" id="PTHR45661">
    <property type="entry name" value="SURFACE ANTIGEN"/>
    <property type="match status" value="1"/>
</dbReference>
<dbReference type="Gene3D" id="3.80.10.10">
    <property type="entry name" value="Ribonuclease Inhibitor"/>
    <property type="match status" value="1"/>
</dbReference>
<reference evidence="1" key="1">
    <citation type="submission" date="2006-10" db="EMBL/GenBank/DDBJ databases">
        <authorList>
            <person name="Amadeo P."/>
            <person name="Zhao Q."/>
            <person name="Wortman J."/>
            <person name="Fraser-Liggett C."/>
            <person name="Carlton J."/>
        </authorList>
    </citation>
    <scope>NUCLEOTIDE SEQUENCE</scope>
    <source>
        <strain evidence="1">G3</strain>
    </source>
</reference>
<dbReference type="Pfam" id="PF13306">
    <property type="entry name" value="LRR_5"/>
    <property type="match status" value="2"/>
</dbReference>
<dbReference type="VEuPathDB" id="TrichDB:TVAGG3_0868430"/>
<dbReference type="InterPro" id="IPR026906">
    <property type="entry name" value="LRR_5"/>
</dbReference>
<dbReference type="SUPFAM" id="SSF52058">
    <property type="entry name" value="L domain-like"/>
    <property type="match status" value="1"/>
</dbReference>
<proteinExistence type="predicted"/>
<dbReference type="InParanoid" id="A2EY90"/>
<accession>A2EY90</accession>
<dbReference type="SMR" id="A2EY90"/>
<evidence type="ECO:0000313" key="2">
    <source>
        <dbReference type="Proteomes" id="UP000001542"/>
    </source>
</evidence>
<sequence>MAFHNCYNLVEVAFQNDTSNLTNIESHAFSHTGLRVFNFGPNVSKVNAKAFLFCSSLTYINVSKSNPNFTSVNGVIYNKQMTKLIIYPPGNKSVSYTVNKTVVTIKKYAFSSCEYITLVNLPPRLRKICKFAFSNSAIHNITTPDTLTMIQKGAFMHCKNLTIANINGTYTQLSEQCFKYDENLTVVYLPQSFESSPLSSFANCSSIQCVTYSKNMKERVFMAGIPWVALSDTNCSKYLPAIERRHQEYQKWIQNIFRYRY</sequence>
<dbReference type="RefSeq" id="XP_001330639.1">
    <property type="nucleotide sequence ID" value="XM_001330603.1"/>
</dbReference>